<dbReference type="Proteomes" id="UP001227268">
    <property type="component" value="Unassembled WGS sequence"/>
</dbReference>
<protein>
    <submittedName>
        <fullName evidence="1">Uncharacterized protein</fullName>
    </submittedName>
</protein>
<comment type="caution">
    <text evidence="1">The sequence shown here is derived from an EMBL/GenBank/DDBJ whole genome shotgun (WGS) entry which is preliminary data.</text>
</comment>
<dbReference type="EMBL" id="JASBWT010000013">
    <property type="protein sequence ID" value="KAJ9099136.1"/>
    <property type="molecule type" value="Genomic_DNA"/>
</dbReference>
<evidence type="ECO:0000313" key="2">
    <source>
        <dbReference type="Proteomes" id="UP001227268"/>
    </source>
</evidence>
<sequence length="431" mass="47932">MHLFSSIASDDDRMRDIAIGRTSTSAISSPKIVIEKRFKQLKTLLRAHQRKSPGLAANAIKPKPRIRQDLLDSRLLFTLDFASPDGATTQALDRAGVFAWLRDEDDPVPPRPVIDELGSHDDQKSVESATTGAQDTEDGRSAASSSSVLGTVQQNLSSDVMLPLLSSSSDSTCQVKIHLAGVTYYTAWYMSGTNPSVVDLKLVCSKVFLCVELDHQKDGVIAALKFELDLAVASHAGHNCTVDPPREQRLLFRKVGDRKPKIVVNQNRQLSRDEIRPGFHYVQGEPNQQYSAERALALSINVVEEQSEDGSSGSHCVTFQLENLDKVACPNQYWFLLDIELGNPVYPDGLPHIDTNLVFTPFTLGLRDRPKAVISARINQWTALEGTITSPDETKVVTFDDQYHPEMVLLSNDQREFGITHMFNVWRSPYE</sequence>
<evidence type="ECO:0000313" key="1">
    <source>
        <dbReference type="EMBL" id="KAJ9099136.1"/>
    </source>
</evidence>
<name>A0ACC2VK25_9TREE</name>
<gene>
    <name evidence="1" type="ORF">QFC21_004015</name>
</gene>
<reference evidence="1" key="1">
    <citation type="submission" date="2023-04" db="EMBL/GenBank/DDBJ databases">
        <title>Draft Genome sequencing of Naganishia species isolated from polar environments using Oxford Nanopore Technology.</title>
        <authorList>
            <person name="Leo P."/>
            <person name="Venkateswaran K."/>
        </authorList>
    </citation>
    <scope>NUCLEOTIDE SEQUENCE</scope>
    <source>
        <strain evidence="1">MNA-CCFEE 5423</strain>
    </source>
</reference>
<accession>A0ACC2VK25</accession>
<proteinExistence type="predicted"/>
<keyword evidence="2" id="KW-1185">Reference proteome</keyword>
<organism evidence="1 2">
    <name type="scientific">Naganishia friedmannii</name>
    <dbReference type="NCBI Taxonomy" id="89922"/>
    <lineage>
        <taxon>Eukaryota</taxon>
        <taxon>Fungi</taxon>
        <taxon>Dikarya</taxon>
        <taxon>Basidiomycota</taxon>
        <taxon>Agaricomycotina</taxon>
        <taxon>Tremellomycetes</taxon>
        <taxon>Filobasidiales</taxon>
        <taxon>Filobasidiaceae</taxon>
        <taxon>Naganishia</taxon>
    </lineage>
</organism>